<dbReference type="EMBL" id="PYHO01000005">
    <property type="protein sequence ID" value="PSR47307.1"/>
    <property type="molecule type" value="Genomic_DNA"/>
</dbReference>
<comment type="caution">
    <text evidence="1">The sequence shown here is derived from an EMBL/GenBank/DDBJ whole genome shotgun (WGS) entry which is preliminary data.</text>
</comment>
<dbReference type="AlphaFoldDB" id="A0A2T2Y474"/>
<sequence length="292" mass="34986">MKIPSVKINEAVMQPPVNPQLEAFAKEIKRQVPKFETIEDVYEERLKRITSLRTIGRRLDKREYLKLAIKLENCWLGGPCGSAACPECFRLHRLEMIGEVLRLCKKRKNWRGLTLIFYQDTLSDSQLLQWQPDTLIARLRRWLNECGFSGMVIGGFEMDYHTDIKKWMPHFHLIIPNDKQAIKRLRIRMKNKKNMNTRENVVNRPMLVSKLKNPIRQVSYRFKAIWWRVESIQYDDYHIQGSKERKRKRWTKKYRLFRKQYVDSLIKLDSIGIAGLTFMYKVRKYGDHLILK</sequence>
<evidence type="ECO:0000313" key="1">
    <source>
        <dbReference type="EMBL" id="PSR47307.1"/>
    </source>
</evidence>
<proteinExistence type="predicted"/>
<keyword evidence="2" id="KW-1185">Reference proteome</keyword>
<gene>
    <name evidence="1" type="ORF">C8256_09430</name>
</gene>
<dbReference type="Proteomes" id="UP000240892">
    <property type="component" value="Unassembled WGS sequence"/>
</dbReference>
<organism evidence="1 2">
    <name type="scientific">Kluyvera genomosp. 2</name>
    <dbReference type="NCBI Taxonomy" id="2774054"/>
    <lineage>
        <taxon>Bacteria</taxon>
        <taxon>Pseudomonadati</taxon>
        <taxon>Pseudomonadota</taxon>
        <taxon>Gammaproteobacteria</taxon>
        <taxon>Enterobacterales</taxon>
        <taxon>Enterobacteriaceae</taxon>
        <taxon>Kluyvera</taxon>
    </lineage>
</organism>
<evidence type="ECO:0000313" key="2">
    <source>
        <dbReference type="Proteomes" id="UP000240892"/>
    </source>
</evidence>
<reference evidence="1 2" key="1">
    <citation type="submission" date="2018-03" db="EMBL/GenBank/DDBJ databases">
        <title>First report of an OXA-48+CTX-M-M-producing Kluyvera ascorbata clone recovered from patients admitted in a University Hospital in Madrid, Spain.</title>
        <authorList>
            <person name="Hernandez-Garcia M."/>
            <person name="Leon-Sampedro R."/>
            <person name="Perez-Viso B."/>
            <person name="Morosini M.I."/>
            <person name="Lopez-Fresnena N."/>
            <person name="Coque T.M."/>
            <person name="Bonten M."/>
            <person name="Malhotra-Kumar S."/>
            <person name="Ruiz-Garbajosa P."/>
            <person name="Canton R."/>
        </authorList>
    </citation>
    <scope>NUCLEOTIDE SEQUENCE [LARGE SCALE GENOMIC DNA]</scope>
    <source>
        <strain evidence="1 2">KA2</strain>
    </source>
</reference>
<dbReference type="RefSeq" id="WP_000701351.1">
    <property type="nucleotide sequence ID" value="NZ_CABMMU010000005.1"/>
</dbReference>
<evidence type="ECO:0008006" key="3">
    <source>
        <dbReference type="Google" id="ProtNLM"/>
    </source>
</evidence>
<accession>A0A2T2Y474</accession>
<name>A0A2T2Y474_9ENTR</name>
<protein>
    <recommendedName>
        <fullName evidence="3">Replication protein</fullName>
    </recommendedName>
</protein>